<dbReference type="GeneID" id="28767482"/>
<dbReference type="AlphaFoldDB" id="A0A177CPC7"/>
<protein>
    <submittedName>
        <fullName evidence="2">Uncharacterized protein</fullName>
    </submittedName>
</protein>
<keyword evidence="1" id="KW-0472">Membrane</keyword>
<dbReference type="RefSeq" id="XP_018038992.1">
    <property type="nucleotide sequence ID" value="XM_018183996.1"/>
</dbReference>
<dbReference type="InParanoid" id="A0A177CPC7"/>
<evidence type="ECO:0000256" key="1">
    <source>
        <dbReference type="SAM" id="Phobius"/>
    </source>
</evidence>
<keyword evidence="1" id="KW-1133">Transmembrane helix</keyword>
<dbReference type="OrthoDB" id="434972at2759"/>
<evidence type="ECO:0000313" key="3">
    <source>
        <dbReference type="Proteomes" id="UP000077069"/>
    </source>
</evidence>
<feature type="transmembrane region" description="Helical" evidence="1">
    <location>
        <begin position="145"/>
        <end position="162"/>
    </location>
</feature>
<gene>
    <name evidence="2" type="ORF">CC84DRAFT_1239923</name>
</gene>
<organism evidence="2 3">
    <name type="scientific">Paraphaeosphaeria sporulosa</name>
    <dbReference type="NCBI Taxonomy" id="1460663"/>
    <lineage>
        <taxon>Eukaryota</taxon>
        <taxon>Fungi</taxon>
        <taxon>Dikarya</taxon>
        <taxon>Ascomycota</taxon>
        <taxon>Pezizomycotina</taxon>
        <taxon>Dothideomycetes</taxon>
        <taxon>Pleosporomycetidae</taxon>
        <taxon>Pleosporales</taxon>
        <taxon>Massarineae</taxon>
        <taxon>Didymosphaeriaceae</taxon>
        <taxon>Paraphaeosphaeria</taxon>
    </lineage>
</organism>
<proteinExistence type="predicted"/>
<dbReference type="EMBL" id="KV441550">
    <property type="protein sequence ID" value="OAG08627.1"/>
    <property type="molecule type" value="Genomic_DNA"/>
</dbReference>
<dbReference type="STRING" id="1460663.A0A177CPC7"/>
<name>A0A177CPC7_9PLEO</name>
<reference evidence="2 3" key="1">
    <citation type="submission" date="2016-05" db="EMBL/GenBank/DDBJ databases">
        <title>Comparative analysis of secretome profiles of manganese(II)-oxidizing ascomycete fungi.</title>
        <authorList>
            <consortium name="DOE Joint Genome Institute"/>
            <person name="Zeiner C.A."/>
            <person name="Purvine S.O."/>
            <person name="Zink E.M."/>
            <person name="Wu S."/>
            <person name="Pasa-Tolic L."/>
            <person name="Chaput D.L."/>
            <person name="Haridas S."/>
            <person name="Grigoriev I.V."/>
            <person name="Santelli C.M."/>
            <person name="Hansel C.M."/>
        </authorList>
    </citation>
    <scope>NUCLEOTIDE SEQUENCE [LARGE SCALE GENOMIC DNA]</scope>
    <source>
        <strain evidence="2 3">AP3s5-JAC2a</strain>
    </source>
</reference>
<keyword evidence="3" id="KW-1185">Reference proteome</keyword>
<keyword evidence="1" id="KW-0812">Transmembrane</keyword>
<evidence type="ECO:0000313" key="2">
    <source>
        <dbReference type="EMBL" id="OAG08627.1"/>
    </source>
</evidence>
<feature type="transmembrane region" description="Helical" evidence="1">
    <location>
        <begin position="93"/>
        <end position="114"/>
    </location>
</feature>
<dbReference type="Proteomes" id="UP000077069">
    <property type="component" value="Unassembled WGS sequence"/>
</dbReference>
<sequence length="165" mass="18452">MKDLLTLRTSISNHPHFRRICNVFIYQIYTIWLCTLSDLKTITIPASIYGLIGAFSGAPLLSDSLPPRFAISRVPHDALKKPWRPMPSRRTSVMAANTLMMAMYGSNMFMSFILGTHRHALSMLLLGICYNRLGEADFSCVEKNFINAVGYISFITGALVSGRQS</sequence>
<accession>A0A177CPC7</accession>